<evidence type="ECO:0000256" key="3">
    <source>
        <dbReference type="ARBA" id="ARBA00022989"/>
    </source>
</evidence>
<evidence type="ECO:0000256" key="2">
    <source>
        <dbReference type="ARBA" id="ARBA00022692"/>
    </source>
</evidence>
<name>A0A1F7V788_9BACT</name>
<evidence type="ECO:0000256" key="5">
    <source>
        <dbReference type="SAM" id="Phobius"/>
    </source>
</evidence>
<keyword evidence="3 5" id="KW-1133">Transmembrane helix</keyword>
<gene>
    <name evidence="6" type="ORF">A3I41_02265</name>
</gene>
<dbReference type="GO" id="GO:0030026">
    <property type="term" value="P:intracellular manganese ion homeostasis"/>
    <property type="evidence" value="ECO:0007669"/>
    <property type="project" value="InterPro"/>
</dbReference>
<dbReference type="InterPro" id="IPR008217">
    <property type="entry name" value="Ccc1_fam"/>
</dbReference>
<dbReference type="EMBL" id="MGEQ01000010">
    <property type="protein sequence ID" value="OGL86360.1"/>
    <property type="molecule type" value="Genomic_DNA"/>
</dbReference>
<dbReference type="Pfam" id="PF01988">
    <property type="entry name" value="VIT1"/>
    <property type="match status" value="2"/>
</dbReference>
<evidence type="ECO:0000313" key="7">
    <source>
        <dbReference type="Proteomes" id="UP000176593"/>
    </source>
</evidence>
<keyword evidence="2 5" id="KW-0812">Transmembrane</keyword>
<keyword evidence="4 5" id="KW-0472">Membrane</keyword>
<comment type="subcellular location">
    <subcellularLocation>
        <location evidence="1">Endomembrane system</location>
        <topology evidence="1">Multi-pass membrane protein</topology>
    </subcellularLocation>
</comment>
<feature type="transmembrane region" description="Helical" evidence="5">
    <location>
        <begin position="155"/>
        <end position="177"/>
    </location>
</feature>
<evidence type="ECO:0000256" key="1">
    <source>
        <dbReference type="ARBA" id="ARBA00004127"/>
    </source>
</evidence>
<reference evidence="6 7" key="1">
    <citation type="journal article" date="2016" name="Nat. Commun.">
        <title>Thousands of microbial genomes shed light on interconnected biogeochemical processes in an aquifer system.</title>
        <authorList>
            <person name="Anantharaman K."/>
            <person name="Brown C.T."/>
            <person name="Hug L.A."/>
            <person name="Sharon I."/>
            <person name="Castelle C.J."/>
            <person name="Probst A.J."/>
            <person name="Thomas B.C."/>
            <person name="Singh A."/>
            <person name="Wilkins M.J."/>
            <person name="Karaoz U."/>
            <person name="Brodie E.L."/>
            <person name="Williams K.H."/>
            <person name="Hubbard S.S."/>
            <person name="Banfield J.F."/>
        </authorList>
    </citation>
    <scope>NUCLEOTIDE SEQUENCE [LARGE SCALE GENOMIC DNA]</scope>
</reference>
<proteinExistence type="predicted"/>
<dbReference type="PANTHER" id="PTHR31851">
    <property type="entry name" value="FE(2+)/MN(2+) TRANSPORTER PCL1"/>
    <property type="match status" value="1"/>
</dbReference>
<dbReference type="GO" id="GO:0012505">
    <property type="term" value="C:endomembrane system"/>
    <property type="evidence" value="ECO:0007669"/>
    <property type="project" value="UniProtKB-SubCell"/>
</dbReference>
<sequence length="183" mass="19719">MKSFRHFILSSMRELIFGLEDSLVSTLGTITGIAVGTQSTYIVILSGFVLIAAESTSMAAGSYLSSVSASDADEEQDKEQRKKHHHLRGHPIRGAGVMWVSYLLGGIIPLAPYLFLSTSQAILPSIFLTVVSLFLVGAWSATFTKRSLLRSGLEMVFVSLSAALIGYVIGRLVNVYFGVNVSA</sequence>
<evidence type="ECO:0008006" key="8">
    <source>
        <dbReference type="Google" id="ProtNLM"/>
    </source>
</evidence>
<evidence type="ECO:0000256" key="4">
    <source>
        <dbReference type="ARBA" id="ARBA00023136"/>
    </source>
</evidence>
<evidence type="ECO:0000313" key="6">
    <source>
        <dbReference type="EMBL" id="OGL86360.1"/>
    </source>
</evidence>
<dbReference type="Proteomes" id="UP000176593">
    <property type="component" value="Unassembled WGS sequence"/>
</dbReference>
<organism evidence="6 7">
    <name type="scientific">Candidatus Uhrbacteria bacterium RIFCSPLOWO2_02_FULL_48_18</name>
    <dbReference type="NCBI Taxonomy" id="1802408"/>
    <lineage>
        <taxon>Bacteria</taxon>
        <taxon>Candidatus Uhriibacteriota</taxon>
    </lineage>
</organism>
<accession>A0A1F7V788</accession>
<comment type="caution">
    <text evidence="6">The sequence shown here is derived from an EMBL/GenBank/DDBJ whole genome shotgun (WGS) entry which is preliminary data.</text>
</comment>
<feature type="transmembrane region" description="Helical" evidence="5">
    <location>
        <begin position="121"/>
        <end position="143"/>
    </location>
</feature>
<protein>
    <recommendedName>
        <fullName evidence="8">VIT family protein</fullName>
    </recommendedName>
</protein>
<feature type="transmembrane region" description="Helical" evidence="5">
    <location>
        <begin position="92"/>
        <end position="115"/>
    </location>
</feature>
<dbReference type="GO" id="GO:0005384">
    <property type="term" value="F:manganese ion transmembrane transporter activity"/>
    <property type="evidence" value="ECO:0007669"/>
    <property type="project" value="InterPro"/>
</dbReference>
<dbReference type="AlphaFoldDB" id="A0A1F7V788"/>